<evidence type="ECO:0000256" key="3">
    <source>
        <dbReference type="ARBA" id="ARBA00022833"/>
    </source>
</evidence>
<feature type="coiled-coil region" evidence="5">
    <location>
        <begin position="141"/>
        <end position="219"/>
    </location>
</feature>
<dbReference type="EMBL" id="JAUPFM010000016">
    <property type="protein sequence ID" value="KAK2826797.1"/>
    <property type="molecule type" value="Genomic_DNA"/>
</dbReference>
<keyword evidence="1" id="KW-0479">Metal-binding</keyword>
<dbReference type="SMART" id="SM00336">
    <property type="entry name" value="BBOX"/>
    <property type="match status" value="1"/>
</dbReference>
<reference evidence="7" key="1">
    <citation type="submission" date="2023-07" db="EMBL/GenBank/DDBJ databases">
        <title>Chromosome-level Genome Assembly of Striped Snakehead (Channa striata).</title>
        <authorList>
            <person name="Liu H."/>
        </authorList>
    </citation>
    <scope>NUCLEOTIDE SEQUENCE</scope>
    <source>
        <strain evidence="7">Gz</strain>
        <tissue evidence="7">Muscle</tissue>
    </source>
</reference>
<evidence type="ECO:0000256" key="4">
    <source>
        <dbReference type="PROSITE-ProRule" id="PRU00024"/>
    </source>
</evidence>
<keyword evidence="5" id="KW-0175">Coiled coil</keyword>
<evidence type="ECO:0000259" key="6">
    <source>
        <dbReference type="PROSITE" id="PS50119"/>
    </source>
</evidence>
<gene>
    <name evidence="7" type="ORF">Q5P01_021011</name>
</gene>
<evidence type="ECO:0000313" key="8">
    <source>
        <dbReference type="Proteomes" id="UP001187415"/>
    </source>
</evidence>
<dbReference type="AlphaFoldDB" id="A0AA88LYG2"/>
<evidence type="ECO:0000256" key="5">
    <source>
        <dbReference type="SAM" id="Coils"/>
    </source>
</evidence>
<evidence type="ECO:0000256" key="1">
    <source>
        <dbReference type="ARBA" id="ARBA00022723"/>
    </source>
</evidence>
<dbReference type="Proteomes" id="UP001187415">
    <property type="component" value="Unassembled WGS sequence"/>
</dbReference>
<dbReference type="Pfam" id="PF00643">
    <property type="entry name" value="zf-B_box"/>
    <property type="match status" value="1"/>
</dbReference>
<name>A0AA88LYG2_CHASR</name>
<dbReference type="SUPFAM" id="SSF57850">
    <property type="entry name" value="RING/U-box"/>
    <property type="match status" value="1"/>
</dbReference>
<dbReference type="InterPro" id="IPR013083">
    <property type="entry name" value="Znf_RING/FYVE/PHD"/>
</dbReference>
<dbReference type="PROSITE" id="PS50119">
    <property type="entry name" value="ZF_BBOX"/>
    <property type="match status" value="1"/>
</dbReference>
<protein>
    <recommendedName>
        <fullName evidence="6">B box-type domain-containing protein</fullName>
    </recommendedName>
</protein>
<comment type="caution">
    <text evidence="7">The sequence shown here is derived from an EMBL/GenBank/DDBJ whole genome shotgun (WGS) entry which is preliminary data.</text>
</comment>
<dbReference type="InterPro" id="IPR000315">
    <property type="entry name" value="Znf_B-box"/>
</dbReference>
<dbReference type="SUPFAM" id="SSF57845">
    <property type="entry name" value="B-box zinc-binding domain"/>
    <property type="match status" value="1"/>
</dbReference>
<keyword evidence="2 4" id="KW-0863">Zinc-finger</keyword>
<keyword evidence="8" id="KW-1185">Reference proteome</keyword>
<dbReference type="PANTHER" id="PTHR24103">
    <property type="entry name" value="E3 UBIQUITIN-PROTEIN LIGASE TRIM"/>
    <property type="match status" value="1"/>
</dbReference>
<accession>A0AA88LYG2</accession>
<organism evidence="7 8">
    <name type="scientific">Channa striata</name>
    <name type="common">Snakehead murrel</name>
    <name type="synonym">Ophicephalus striatus</name>
    <dbReference type="NCBI Taxonomy" id="64152"/>
    <lineage>
        <taxon>Eukaryota</taxon>
        <taxon>Metazoa</taxon>
        <taxon>Chordata</taxon>
        <taxon>Craniata</taxon>
        <taxon>Vertebrata</taxon>
        <taxon>Euteleostomi</taxon>
        <taxon>Actinopterygii</taxon>
        <taxon>Neopterygii</taxon>
        <taxon>Teleostei</taxon>
        <taxon>Neoteleostei</taxon>
        <taxon>Acanthomorphata</taxon>
        <taxon>Anabantaria</taxon>
        <taxon>Anabantiformes</taxon>
        <taxon>Channoidei</taxon>
        <taxon>Channidae</taxon>
        <taxon>Channa</taxon>
    </lineage>
</organism>
<evidence type="ECO:0000313" key="7">
    <source>
        <dbReference type="EMBL" id="KAK2826797.1"/>
    </source>
</evidence>
<keyword evidence="3" id="KW-0862">Zinc</keyword>
<evidence type="ECO:0000256" key="2">
    <source>
        <dbReference type="ARBA" id="ARBA00022771"/>
    </source>
</evidence>
<proteinExistence type="predicted"/>
<dbReference type="Gene3D" id="3.30.40.10">
    <property type="entry name" value="Zinc/RING finger domain, C3HC4 (zinc finger)"/>
    <property type="match status" value="1"/>
</dbReference>
<feature type="domain" description="B box-type" evidence="6">
    <location>
        <begin position="71"/>
        <end position="112"/>
    </location>
</feature>
<sequence>MASASDENLHCPVCHGIFQDPVLLSCSHKNTNQDCPLCRKRSLQNNPPENLALRNVCQDFLQKRKERALTSSESRCSVHAEELKLFCLNDEQPVCVVCLHSETHRNHSIRPIDEAARDIKEGLQEQLEPLRNKLELFNDSKENYDQTAKDIDGQAEDTEKQIKDTFSMLRNILEKEEKARLDALKEEKQQKSEMMRTQCEALDKEIEALSDTIRGTNEVLRATDHSFLQKYNAAVELVHCFMLDHPQLIQGVTRDVDKHLKNLPFNIVERMKMKITHTLIQTTADPEPAALYLGDYLSRFEI</sequence>
<dbReference type="Gene3D" id="3.30.160.60">
    <property type="entry name" value="Classic Zinc Finger"/>
    <property type="match status" value="1"/>
</dbReference>
<dbReference type="InterPro" id="IPR050143">
    <property type="entry name" value="TRIM/RBCC"/>
</dbReference>
<dbReference type="GO" id="GO:0008270">
    <property type="term" value="F:zinc ion binding"/>
    <property type="evidence" value="ECO:0007669"/>
    <property type="project" value="UniProtKB-KW"/>
</dbReference>